<evidence type="ECO:0000313" key="1">
    <source>
        <dbReference type="EMBL" id="MDO3398210.1"/>
    </source>
</evidence>
<dbReference type="RefSeq" id="WP_302710435.1">
    <property type="nucleotide sequence ID" value="NZ_JAULSC010000215.1"/>
</dbReference>
<sequence length="86" mass="9278">MIDFGSAEGSFWTESQLYQVAYGFAPDVPMPEVYFPVQASEWGSLVRYARDTYGRTLTIVGVLTTGLGIDNPARALSDILGAISGI</sequence>
<dbReference type="EMBL" id="JAULSC010000215">
    <property type="protein sequence ID" value="MDO3398210.1"/>
    <property type="molecule type" value="Genomic_DNA"/>
</dbReference>
<proteinExistence type="predicted"/>
<reference evidence="1" key="1">
    <citation type="submission" date="2023-06" db="EMBL/GenBank/DDBJ databases">
        <title>Genome sequence of Nocardioides sp. SOB44.</title>
        <authorList>
            <person name="Zhang G."/>
        </authorList>
    </citation>
    <scope>NUCLEOTIDE SEQUENCE</scope>
    <source>
        <strain evidence="1">SOB44</strain>
    </source>
</reference>
<protein>
    <submittedName>
        <fullName evidence="1">Uncharacterized protein</fullName>
    </submittedName>
</protein>
<evidence type="ECO:0000313" key="2">
    <source>
        <dbReference type="Proteomes" id="UP001168363"/>
    </source>
</evidence>
<organism evidence="1 2">
    <name type="scientific">Nocardioides cremeus</name>
    <dbReference type="NCBI Taxonomy" id="3058044"/>
    <lineage>
        <taxon>Bacteria</taxon>
        <taxon>Bacillati</taxon>
        <taxon>Actinomycetota</taxon>
        <taxon>Actinomycetes</taxon>
        <taxon>Propionibacteriales</taxon>
        <taxon>Nocardioidaceae</taxon>
        <taxon>Nocardioides</taxon>
    </lineage>
</organism>
<accession>A0ABT8TW67</accession>
<keyword evidence="2" id="KW-1185">Reference proteome</keyword>
<dbReference type="Proteomes" id="UP001168363">
    <property type="component" value="Unassembled WGS sequence"/>
</dbReference>
<feature type="non-terminal residue" evidence="1">
    <location>
        <position position="86"/>
    </location>
</feature>
<comment type="caution">
    <text evidence="1">The sequence shown here is derived from an EMBL/GenBank/DDBJ whole genome shotgun (WGS) entry which is preliminary data.</text>
</comment>
<name>A0ABT8TW67_9ACTN</name>
<gene>
    <name evidence="1" type="ORF">QWJ41_21045</name>
</gene>